<comment type="similarity">
    <text evidence="5">Belongs to the ABC-2 integral membrane protein family.</text>
</comment>
<feature type="transmembrane region" description="Helical" evidence="5">
    <location>
        <begin position="224"/>
        <end position="250"/>
    </location>
</feature>
<evidence type="ECO:0000256" key="4">
    <source>
        <dbReference type="ARBA" id="ARBA00023136"/>
    </source>
</evidence>
<keyword evidence="3 5" id="KW-1133">Transmembrane helix</keyword>
<evidence type="ECO:0000256" key="2">
    <source>
        <dbReference type="ARBA" id="ARBA00022692"/>
    </source>
</evidence>
<dbReference type="InterPro" id="IPR052902">
    <property type="entry name" value="ABC-2_transporter"/>
</dbReference>
<dbReference type="GO" id="GO:0140359">
    <property type="term" value="F:ABC-type transporter activity"/>
    <property type="evidence" value="ECO:0007669"/>
    <property type="project" value="InterPro"/>
</dbReference>
<reference evidence="7 8" key="1">
    <citation type="submission" date="2014-09" db="EMBL/GenBank/DDBJ databases">
        <authorList>
            <person name="Hornung B.V."/>
        </authorList>
    </citation>
    <scope>NUCLEOTIDE SEQUENCE [LARGE SCALE GENOMIC DNA]</scope>
    <source>
        <strain evidence="7 8">FRIFI</strain>
    </source>
</reference>
<proteinExistence type="inferred from homology"/>
<keyword evidence="5" id="KW-0813">Transport</keyword>
<name>A0A2P2BN58_9FIRM</name>
<dbReference type="EMBL" id="LN650648">
    <property type="protein sequence ID" value="CEI71830.1"/>
    <property type="molecule type" value="Genomic_DNA"/>
</dbReference>
<feature type="transmembrane region" description="Helical" evidence="5">
    <location>
        <begin position="256"/>
        <end position="282"/>
    </location>
</feature>
<feature type="transmembrane region" description="Helical" evidence="5">
    <location>
        <begin position="345"/>
        <end position="366"/>
    </location>
</feature>
<feature type="domain" description="ABC transmembrane type-2" evidence="6">
    <location>
        <begin position="130"/>
        <end position="370"/>
    </location>
</feature>
<keyword evidence="5" id="KW-1003">Cell membrane</keyword>
<feature type="transmembrane region" description="Helical" evidence="5">
    <location>
        <begin position="289"/>
        <end position="310"/>
    </location>
</feature>
<feature type="transmembrane region" description="Helical" evidence="5">
    <location>
        <begin position="177"/>
        <end position="203"/>
    </location>
</feature>
<dbReference type="InterPro" id="IPR000412">
    <property type="entry name" value="ABC_2_transport"/>
</dbReference>
<evidence type="ECO:0000313" key="7">
    <source>
        <dbReference type="EMBL" id="CEI71830.1"/>
    </source>
</evidence>
<dbReference type="KEGG" id="rhom:FRIFI_0280"/>
<dbReference type="PANTHER" id="PTHR43027:SF1">
    <property type="entry name" value="DOXORUBICIN RESISTANCE ABC TRANSPORTER PERMEASE PROTEIN DRRC-RELATED"/>
    <property type="match status" value="1"/>
</dbReference>
<keyword evidence="4 5" id="KW-0472">Membrane</keyword>
<evidence type="ECO:0000259" key="6">
    <source>
        <dbReference type="PROSITE" id="PS51012"/>
    </source>
</evidence>
<gene>
    <name evidence="7" type="ORF">FRIFI_0280</name>
</gene>
<dbReference type="AlphaFoldDB" id="A0A2P2BN58"/>
<dbReference type="PANTHER" id="PTHR43027">
    <property type="entry name" value="DOXORUBICIN RESISTANCE ABC TRANSPORTER PERMEASE PROTEIN DRRC-RELATED"/>
    <property type="match status" value="1"/>
</dbReference>
<dbReference type="Proteomes" id="UP000245695">
    <property type="component" value="Chromosome 1"/>
</dbReference>
<feature type="transmembrane region" description="Helical" evidence="5">
    <location>
        <begin position="20"/>
        <end position="38"/>
    </location>
</feature>
<dbReference type="Pfam" id="PF12698">
    <property type="entry name" value="ABC2_membrane_3"/>
    <property type="match status" value="1"/>
</dbReference>
<keyword evidence="2 5" id="KW-0812">Transmembrane</keyword>
<organism evidence="7 8">
    <name type="scientific">Romboutsia hominis</name>
    <dbReference type="NCBI Taxonomy" id="1507512"/>
    <lineage>
        <taxon>Bacteria</taxon>
        <taxon>Bacillati</taxon>
        <taxon>Bacillota</taxon>
        <taxon>Clostridia</taxon>
        <taxon>Peptostreptococcales</taxon>
        <taxon>Peptostreptococcaceae</taxon>
        <taxon>Romboutsia</taxon>
    </lineage>
</organism>
<accession>A0A2P2BN58</accession>
<sequence length="376" mass="42441">MKNIMIILKHNLKCTMKGWFWLVLIFPIAINILVSVLVDKVDSSLEDSNNSFNVGIYTKDNSEIVDGLLPPDKVGSFFKVSSVKELKETLDKGDISVGVIINSKDIYKDIKTNKEGTIEVISQSNSGNKEYILSVINTGIMQIQSFGDNKGEYLKLYKEYEKNSYKFTYENSDLSYAFHYIIMFGLFEIAFLIIGGRCIAPLLKERELKIDRRILMSKISKVEYTLGHILGCFVLLLFQGVTLVATFYILNPQFDINLIWMMLLSFALSIVGIAVALVVLSISNNSTMYYTLLSVIVTPMCLLSGGFLPIEFMPESVQHFSLILPLTWINSAFKKIIMEGSYLSIGLDLLAAVSISLVLIMLYLVLERKRKNKLTC</sequence>
<protein>
    <recommendedName>
        <fullName evidence="5">Transport permease protein</fullName>
    </recommendedName>
</protein>
<dbReference type="RefSeq" id="WP_166504802.1">
    <property type="nucleotide sequence ID" value="NZ_JAKNTL010000002.1"/>
</dbReference>
<dbReference type="InterPro" id="IPR047817">
    <property type="entry name" value="ABC2_TM_bact-type"/>
</dbReference>
<comment type="subcellular location">
    <subcellularLocation>
        <location evidence="5">Cell membrane</location>
        <topology evidence="5">Multi-pass membrane protein</topology>
    </subcellularLocation>
    <subcellularLocation>
        <location evidence="1">Membrane</location>
        <topology evidence="1">Multi-pass membrane protein</topology>
    </subcellularLocation>
</comment>
<evidence type="ECO:0000256" key="5">
    <source>
        <dbReference type="RuleBase" id="RU361157"/>
    </source>
</evidence>
<dbReference type="InterPro" id="IPR013525">
    <property type="entry name" value="ABC2_TM"/>
</dbReference>
<dbReference type="PRINTS" id="PR00164">
    <property type="entry name" value="ABC2TRNSPORT"/>
</dbReference>
<keyword evidence="8" id="KW-1185">Reference proteome</keyword>
<evidence type="ECO:0000256" key="1">
    <source>
        <dbReference type="ARBA" id="ARBA00004141"/>
    </source>
</evidence>
<evidence type="ECO:0000313" key="8">
    <source>
        <dbReference type="Proteomes" id="UP000245695"/>
    </source>
</evidence>
<evidence type="ECO:0000256" key="3">
    <source>
        <dbReference type="ARBA" id="ARBA00022989"/>
    </source>
</evidence>
<dbReference type="PROSITE" id="PS51012">
    <property type="entry name" value="ABC_TM2"/>
    <property type="match status" value="1"/>
</dbReference>
<dbReference type="GO" id="GO:0043190">
    <property type="term" value="C:ATP-binding cassette (ABC) transporter complex"/>
    <property type="evidence" value="ECO:0007669"/>
    <property type="project" value="InterPro"/>
</dbReference>